<evidence type="ECO:0000256" key="14">
    <source>
        <dbReference type="RuleBase" id="RU004011"/>
    </source>
</evidence>
<evidence type="ECO:0000256" key="10">
    <source>
        <dbReference type="ARBA" id="ARBA00022842"/>
    </source>
</evidence>
<gene>
    <name evidence="12" type="primary">ndk</name>
    <name evidence="17" type="ORF">CCE28_11735</name>
</gene>
<evidence type="ECO:0000256" key="12">
    <source>
        <dbReference type="HAMAP-Rule" id="MF_00451"/>
    </source>
</evidence>
<evidence type="ECO:0000256" key="5">
    <source>
        <dbReference type="ARBA" id="ARBA00022679"/>
    </source>
</evidence>
<evidence type="ECO:0000256" key="6">
    <source>
        <dbReference type="ARBA" id="ARBA00022723"/>
    </source>
</evidence>
<dbReference type="PRINTS" id="PR01243">
    <property type="entry name" value="NUCDPKINASE"/>
</dbReference>
<dbReference type="SMART" id="SM00562">
    <property type="entry name" value="NDK"/>
    <property type="match status" value="1"/>
</dbReference>
<evidence type="ECO:0000256" key="9">
    <source>
        <dbReference type="ARBA" id="ARBA00022840"/>
    </source>
</evidence>
<keyword evidence="12" id="KW-0963">Cytoplasm</keyword>
<feature type="binding site" evidence="12 13">
    <location>
        <position position="91"/>
    </location>
    <ligand>
        <name>ATP</name>
        <dbReference type="ChEBI" id="CHEBI:30616"/>
    </ligand>
</feature>
<dbReference type="InterPro" id="IPR023005">
    <property type="entry name" value="Nucleoside_diP_kinase_AS"/>
</dbReference>
<evidence type="ECO:0000313" key="18">
    <source>
        <dbReference type="Proteomes" id="UP000216024"/>
    </source>
</evidence>
<feature type="binding site" evidence="12 13">
    <location>
        <position position="57"/>
    </location>
    <ligand>
        <name>ATP</name>
        <dbReference type="ChEBI" id="CHEBI:30616"/>
    </ligand>
</feature>
<dbReference type="PROSITE" id="PS00469">
    <property type="entry name" value="NDPK"/>
    <property type="match status" value="1"/>
</dbReference>
<dbReference type="AlphaFoldDB" id="A0A267MK63"/>
<feature type="binding site" evidence="12 13">
    <location>
        <position position="112"/>
    </location>
    <ligand>
        <name>ATP</name>
        <dbReference type="ChEBI" id="CHEBI:30616"/>
    </ligand>
</feature>
<dbReference type="Proteomes" id="UP000216024">
    <property type="component" value="Unassembled WGS sequence"/>
</dbReference>
<dbReference type="PROSITE" id="PS51374">
    <property type="entry name" value="NDPK_LIKE"/>
    <property type="match status" value="1"/>
</dbReference>
<accession>A0A267MK63</accession>
<evidence type="ECO:0000256" key="2">
    <source>
        <dbReference type="ARBA" id="ARBA00008142"/>
    </source>
</evidence>
<keyword evidence="6 12" id="KW-0479">Metal-binding</keyword>
<dbReference type="GO" id="GO:0046872">
    <property type="term" value="F:metal ion binding"/>
    <property type="evidence" value="ECO:0007669"/>
    <property type="project" value="UniProtKB-KW"/>
</dbReference>
<keyword evidence="10 12" id="KW-0460">Magnesium</keyword>
<evidence type="ECO:0000256" key="1">
    <source>
        <dbReference type="ARBA" id="ARBA00001946"/>
    </source>
</evidence>
<evidence type="ECO:0000256" key="4">
    <source>
        <dbReference type="ARBA" id="ARBA00017632"/>
    </source>
</evidence>
<protein>
    <recommendedName>
        <fullName evidence="4 12">Nucleoside diphosphate kinase</fullName>
        <shortName evidence="12">NDK</shortName>
        <shortName evidence="12">NDP kinase</shortName>
        <ecNumber evidence="3 12">2.7.4.6</ecNumber>
    </recommendedName>
    <alternativeName>
        <fullName evidence="12">Nucleoside-2-P kinase</fullName>
    </alternativeName>
</protein>
<comment type="similarity">
    <text evidence="2 12 13 14">Belongs to the NDK family.</text>
</comment>
<dbReference type="InterPro" id="IPR034907">
    <property type="entry name" value="NDK-like_dom"/>
</dbReference>
<feature type="active site" description="Pros-phosphohistidine intermediate" evidence="12 13">
    <location>
        <position position="115"/>
    </location>
</feature>
<dbReference type="GO" id="GO:0006241">
    <property type="term" value="P:CTP biosynthetic process"/>
    <property type="evidence" value="ECO:0007669"/>
    <property type="project" value="UniProtKB-UniRule"/>
</dbReference>
<keyword evidence="5 12" id="KW-0808">Transferase</keyword>
<comment type="subcellular location">
    <subcellularLocation>
        <location evidence="12">Cytoplasm</location>
    </subcellularLocation>
</comment>
<dbReference type="FunFam" id="3.30.70.141:FF:000003">
    <property type="entry name" value="Nucleoside diphosphate kinase"/>
    <property type="match status" value="1"/>
</dbReference>
<evidence type="ECO:0000256" key="11">
    <source>
        <dbReference type="ARBA" id="ARBA00023080"/>
    </source>
</evidence>
<evidence type="ECO:0000259" key="16">
    <source>
        <dbReference type="SMART" id="SM00562"/>
    </source>
</evidence>
<feature type="binding site" evidence="12 13">
    <location>
        <position position="85"/>
    </location>
    <ligand>
        <name>ATP</name>
        <dbReference type="ChEBI" id="CHEBI:30616"/>
    </ligand>
</feature>
<evidence type="ECO:0000256" key="3">
    <source>
        <dbReference type="ARBA" id="ARBA00012966"/>
    </source>
</evidence>
<dbReference type="RefSeq" id="WP_095133913.1">
    <property type="nucleotide sequence ID" value="NZ_NIBG01000009.1"/>
</dbReference>
<comment type="caution">
    <text evidence="17">The sequence shown here is derived from an EMBL/GenBank/DDBJ whole genome shotgun (WGS) entry which is preliminary data.</text>
</comment>
<dbReference type="EC" id="2.7.4.6" evidence="3 12"/>
<dbReference type="SUPFAM" id="SSF54919">
    <property type="entry name" value="Nucleoside diphosphate kinase, NDK"/>
    <property type="match status" value="1"/>
</dbReference>
<keyword evidence="9 12" id="KW-0067">ATP-binding</keyword>
<keyword evidence="8 12" id="KW-0418">Kinase</keyword>
<dbReference type="GO" id="GO:0005524">
    <property type="term" value="F:ATP binding"/>
    <property type="evidence" value="ECO:0007669"/>
    <property type="project" value="UniProtKB-UniRule"/>
</dbReference>
<dbReference type="GO" id="GO:0006228">
    <property type="term" value="P:UTP biosynthetic process"/>
    <property type="evidence" value="ECO:0007669"/>
    <property type="project" value="UniProtKB-UniRule"/>
</dbReference>
<dbReference type="Pfam" id="PF00334">
    <property type="entry name" value="NDK"/>
    <property type="match status" value="1"/>
</dbReference>
<dbReference type="OrthoDB" id="9801161at2"/>
<keyword evidence="18" id="KW-1185">Reference proteome</keyword>
<evidence type="ECO:0000256" key="13">
    <source>
        <dbReference type="PROSITE-ProRule" id="PRU00706"/>
    </source>
</evidence>
<evidence type="ECO:0000256" key="15">
    <source>
        <dbReference type="RuleBase" id="RU004013"/>
    </source>
</evidence>
<keyword evidence="11 12" id="KW-0546">Nucleotide metabolism</keyword>
<dbReference type="HAMAP" id="MF_00451">
    <property type="entry name" value="NDP_kinase"/>
    <property type="match status" value="1"/>
</dbReference>
<dbReference type="InterPro" id="IPR036850">
    <property type="entry name" value="NDK-like_dom_sf"/>
</dbReference>
<sequence>MEKTLVIIKPDGIERGLMGEIISRYENKGFKITDCKMIKADREILEKHYAEHREKSFYGELISYMTRGKVLVMIIEGNNVIEIIRKMHGKTNPLDAEMGTIRGDFANSATENVVHASDSKESAEREISIWFS</sequence>
<comment type="catalytic activity">
    <reaction evidence="12">
        <text>a ribonucleoside 5'-diphosphate + ATP = a ribonucleoside 5'-triphosphate + ADP</text>
        <dbReference type="Rhea" id="RHEA:18113"/>
        <dbReference type="ChEBI" id="CHEBI:30616"/>
        <dbReference type="ChEBI" id="CHEBI:57930"/>
        <dbReference type="ChEBI" id="CHEBI:61557"/>
        <dbReference type="ChEBI" id="CHEBI:456216"/>
        <dbReference type="EC" id="2.7.4.6"/>
    </reaction>
</comment>
<dbReference type="PANTHER" id="PTHR11349">
    <property type="entry name" value="NUCLEOSIDE DIPHOSPHATE KINASE"/>
    <property type="match status" value="1"/>
</dbReference>
<keyword evidence="12" id="KW-0597">Phosphoprotein</keyword>
<comment type="catalytic activity">
    <reaction evidence="12 15">
        <text>a 2'-deoxyribonucleoside 5'-diphosphate + ATP = a 2'-deoxyribonucleoside 5'-triphosphate + ADP</text>
        <dbReference type="Rhea" id="RHEA:44640"/>
        <dbReference type="ChEBI" id="CHEBI:30616"/>
        <dbReference type="ChEBI" id="CHEBI:61560"/>
        <dbReference type="ChEBI" id="CHEBI:73316"/>
        <dbReference type="ChEBI" id="CHEBI:456216"/>
        <dbReference type="EC" id="2.7.4.6"/>
    </reaction>
</comment>
<dbReference type="InterPro" id="IPR001564">
    <property type="entry name" value="Nucleoside_diP_kinase"/>
</dbReference>
<organism evidence="17 18">
    <name type="scientific">Anaeromicrobium sediminis</name>
    <dbReference type="NCBI Taxonomy" id="1478221"/>
    <lineage>
        <taxon>Bacteria</taxon>
        <taxon>Bacillati</taxon>
        <taxon>Bacillota</taxon>
        <taxon>Clostridia</taxon>
        <taxon>Peptostreptococcales</taxon>
        <taxon>Thermotaleaceae</taxon>
        <taxon>Anaeromicrobium</taxon>
    </lineage>
</organism>
<evidence type="ECO:0000256" key="8">
    <source>
        <dbReference type="ARBA" id="ARBA00022777"/>
    </source>
</evidence>
<proteinExistence type="inferred from homology"/>
<dbReference type="Gene3D" id="3.30.70.141">
    <property type="entry name" value="Nucleoside diphosphate kinase-like domain"/>
    <property type="match status" value="1"/>
</dbReference>
<reference evidence="17 18" key="1">
    <citation type="submission" date="2017-06" db="EMBL/GenBank/DDBJ databases">
        <title>Draft genome sequence of anaerobic fermentative bacterium Anaeromicrobium sediminis DY2726D isolated from West Pacific Ocean sediments.</title>
        <authorList>
            <person name="Zeng X."/>
        </authorList>
    </citation>
    <scope>NUCLEOTIDE SEQUENCE [LARGE SCALE GENOMIC DNA]</scope>
    <source>
        <strain evidence="17 18">DY2726D</strain>
    </source>
</reference>
<evidence type="ECO:0000256" key="7">
    <source>
        <dbReference type="ARBA" id="ARBA00022741"/>
    </source>
</evidence>
<feature type="binding site" evidence="12 13">
    <location>
        <position position="9"/>
    </location>
    <ligand>
        <name>ATP</name>
        <dbReference type="ChEBI" id="CHEBI:30616"/>
    </ligand>
</feature>
<dbReference type="EMBL" id="NIBG01000009">
    <property type="protein sequence ID" value="PAB59183.1"/>
    <property type="molecule type" value="Genomic_DNA"/>
</dbReference>
<evidence type="ECO:0000313" key="17">
    <source>
        <dbReference type="EMBL" id="PAB59183.1"/>
    </source>
</evidence>
<dbReference type="GO" id="GO:0006183">
    <property type="term" value="P:GTP biosynthetic process"/>
    <property type="evidence" value="ECO:0007669"/>
    <property type="project" value="UniProtKB-UniRule"/>
</dbReference>
<comment type="function">
    <text evidence="12">Major role in the synthesis of nucleoside triphosphates other than ATP. The ATP gamma phosphate is transferred to the NDP beta phosphate via a ping-pong mechanism, using a phosphorylated active-site intermediate.</text>
</comment>
<feature type="binding site" evidence="12 13">
    <location>
        <position position="102"/>
    </location>
    <ligand>
        <name>ATP</name>
        <dbReference type="ChEBI" id="CHEBI:30616"/>
    </ligand>
</feature>
<name>A0A267MK63_9FIRM</name>
<dbReference type="GO" id="GO:0005737">
    <property type="term" value="C:cytoplasm"/>
    <property type="evidence" value="ECO:0007669"/>
    <property type="project" value="UniProtKB-SubCell"/>
</dbReference>
<comment type="cofactor">
    <cofactor evidence="1 12">
        <name>Mg(2+)</name>
        <dbReference type="ChEBI" id="CHEBI:18420"/>
    </cofactor>
</comment>
<keyword evidence="7 12" id="KW-0547">Nucleotide-binding</keyword>
<feature type="domain" description="Nucleoside diphosphate kinase-like" evidence="16">
    <location>
        <begin position="1"/>
        <end position="132"/>
    </location>
</feature>
<comment type="subunit">
    <text evidence="12">Homotetramer.</text>
</comment>
<dbReference type="GO" id="GO:0004550">
    <property type="term" value="F:nucleoside diphosphate kinase activity"/>
    <property type="evidence" value="ECO:0007669"/>
    <property type="project" value="UniProtKB-UniRule"/>
</dbReference>
<dbReference type="NCBIfam" id="NF001908">
    <property type="entry name" value="PRK00668.1"/>
    <property type="match status" value="1"/>
</dbReference>
<dbReference type="CDD" id="cd04413">
    <property type="entry name" value="NDPk_I"/>
    <property type="match status" value="1"/>
</dbReference>